<comment type="function">
    <text evidence="2">Antitoxin component of a type II toxin-antitoxin (TA) system.</text>
</comment>
<dbReference type="PATRIC" id="fig|480391.4.peg.159"/>
<proteinExistence type="inferred from homology"/>
<dbReference type="Gene3D" id="3.40.1620.10">
    <property type="entry name" value="YefM-like domain"/>
    <property type="match status" value="1"/>
</dbReference>
<evidence type="ECO:0000256" key="2">
    <source>
        <dbReference type="RuleBase" id="RU362080"/>
    </source>
</evidence>
<evidence type="ECO:0000256" key="1">
    <source>
        <dbReference type="ARBA" id="ARBA00009981"/>
    </source>
</evidence>
<dbReference type="EMBL" id="JQCQ01000010">
    <property type="protein sequence ID" value="KRO25426.1"/>
    <property type="molecule type" value="Genomic_DNA"/>
</dbReference>
<evidence type="ECO:0000313" key="4">
    <source>
        <dbReference type="Proteomes" id="UP000051249"/>
    </source>
</evidence>
<name>A0A0R2NKQ2_9LACO</name>
<dbReference type="InterPro" id="IPR006442">
    <property type="entry name" value="Antitoxin_Phd/YefM"/>
</dbReference>
<keyword evidence="4" id="KW-1185">Reference proteome</keyword>
<protein>
    <recommendedName>
        <fullName evidence="2">Antitoxin</fullName>
    </recommendedName>
</protein>
<dbReference type="SUPFAM" id="SSF143120">
    <property type="entry name" value="YefM-like"/>
    <property type="match status" value="1"/>
</dbReference>
<accession>A0A0R2NKQ2</accession>
<comment type="similarity">
    <text evidence="1 2">Belongs to the phD/YefM antitoxin family.</text>
</comment>
<organism evidence="3 4">
    <name type="scientific">Pediococcus argentinicus</name>
    <dbReference type="NCBI Taxonomy" id="480391"/>
    <lineage>
        <taxon>Bacteria</taxon>
        <taxon>Bacillati</taxon>
        <taxon>Bacillota</taxon>
        <taxon>Bacilli</taxon>
        <taxon>Lactobacillales</taxon>
        <taxon>Lactobacillaceae</taxon>
        <taxon>Pediococcus</taxon>
    </lineage>
</organism>
<sequence>MEVDEMEVYTPTGLRRNLYKALNNVVEKHEPIEVTIKDKSKKTNSEVVIIGKDEWNKLKEAQYLYDTGTLDVVLDRMKNEKPGDFNDQDAY</sequence>
<dbReference type="InterPro" id="IPR036165">
    <property type="entry name" value="YefM-like_sf"/>
</dbReference>
<dbReference type="Pfam" id="PF02604">
    <property type="entry name" value="PhdYeFM_antitox"/>
    <property type="match status" value="1"/>
</dbReference>
<reference evidence="3 4" key="1">
    <citation type="journal article" date="2015" name="Genome Announc.">
        <title>Expanding the biotechnology potential of lactobacilli through comparative genomics of 213 strains and associated genera.</title>
        <authorList>
            <person name="Sun Z."/>
            <person name="Harris H.M."/>
            <person name="McCann A."/>
            <person name="Guo C."/>
            <person name="Argimon S."/>
            <person name="Zhang W."/>
            <person name="Yang X."/>
            <person name="Jeffery I.B."/>
            <person name="Cooney J.C."/>
            <person name="Kagawa T.F."/>
            <person name="Liu W."/>
            <person name="Song Y."/>
            <person name="Salvetti E."/>
            <person name="Wrobel A."/>
            <person name="Rasinkangas P."/>
            <person name="Parkhill J."/>
            <person name="Rea M.C."/>
            <person name="O'Sullivan O."/>
            <person name="Ritari J."/>
            <person name="Douillard F.P."/>
            <person name="Paul Ross R."/>
            <person name="Yang R."/>
            <person name="Briner A.E."/>
            <person name="Felis G.E."/>
            <person name="de Vos W.M."/>
            <person name="Barrangou R."/>
            <person name="Klaenhammer T.R."/>
            <person name="Caufield P.W."/>
            <person name="Cui Y."/>
            <person name="Zhang H."/>
            <person name="O'Toole P.W."/>
        </authorList>
    </citation>
    <scope>NUCLEOTIDE SEQUENCE [LARGE SCALE GENOMIC DNA]</scope>
    <source>
        <strain evidence="3 4">DSM 23026</strain>
    </source>
</reference>
<comment type="caution">
    <text evidence="3">The sequence shown here is derived from an EMBL/GenBank/DDBJ whole genome shotgun (WGS) entry which is preliminary data.</text>
</comment>
<gene>
    <name evidence="3" type="ORF">IV88_GL000156</name>
</gene>
<dbReference type="Proteomes" id="UP000051249">
    <property type="component" value="Unassembled WGS sequence"/>
</dbReference>
<evidence type="ECO:0000313" key="3">
    <source>
        <dbReference type="EMBL" id="KRO25426.1"/>
    </source>
</evidence>
<dbReference type="AlphaFoldDB" id="A0A0R2NKQ2"/>